<keyword evidence="9" id="KW-1185">Reference proteome</keyword>
<evidence type="ECO:0000256" key="3">
    <source>
        <dbReference type="ARBA" id="ARBA00008838"/>
    </source>
</evidence>
<feature type="compositionally biased region" description="Acidic residues" evidence="7">
    <location>
        <begin position="301"/>
        <end position="316"/>
    </location>
</feature>
<comment type="subcellular location">
    <subcellularLocation>
        <location evidence="1">Nucleus</location>
        <location evidence="1">Nucleolus</location>
    </subcellularLocation>
    <subcellularLocation>
        <location evidence="2">Nucleus</location>
        <location evidence="2">Nucleoplasm</location>
    </subcellularLocation>
</comment>
<protein>
    <recommendedName>
        <fullName evidence="4">Ribosome biogenesis protein NOP53</fullName>
    </recommendedName>
</protein>
<feature type="compositionally biased region" description="Low complexity" evidence="7">
    <location>
        <begin position="146"/>
        <end position="164"/>
    </location>
</feature>
<dbReference type="OMA" id="TEKWTHK"/>
<dbReference type="GeneID" id="16073264"/>
<dbReference type="Proteomes" id="UP000007799">
    <property type="component" value="Unassembled WGS sequence"/>
</dbReference>
<evidence type="ECO:0000256" key="4">
    <source>
        <dbReference type="ARBA" id="ARBA00018339"/>
    </source>
</evidence>
<dbReference type="GO" id="GO:0000027">
    <property type="term" value="P:ribosomal large subunit assembly"/>
    <property type="evidence" value="ECO:0007669"/>
    <property type="project" value="TreeGrafter"/>
</dbReference>
<evidence type="ECO:0000256" key="1">
    <source>
        <dbReference type="ARBA" id="ARBA00004604"/>
    </source>
</evidence>
<dbReference type="RefSeq" id="XP_004992693.1">
    <property type="nucleotide sequence ID" value="XM_004992636.1"/>
</dbReference>
<organism evidence="9">
    <name type="scientific">Salpingoeca rosetta (strain ATCC 50818 / BSB-021)</name>
    <dbReference type="NCBI Taxonomy" id="946362"/>
    <lineage>
        <taxon>Eukaryota</taxon>
        <taxon>Choanoflagellata</taxon>
        <taxon>Craspedida</taxon>
        <taxon>Salpingoecidae</taxon>
        <taxon>Salpingoeca</taxon>
    </lineage>
</organism>
<feature type="compositionally biased region" description="Basic and acidic residues" evidence="7">
    <location>
        <begin position="324"/>
        <end position="336"/>
    </location>
</feature>
<accession>F2UCU1</accession>
<dbReference type="eggNOG" id="KOG2823">
    <property type="taxonomic scope" value="Eukaryota"/>
</dbReference>
<feature type="region of interest" description="Disordered" evidence="7">
    <location>
        <begin position="264"/>
        <end position="392"/>
    </location>
</feature>
<feature type="compositionally biased region" description="Basic residues" evidence="7">
    <location>
        <begin position="41"/>
        <end position="55"/>
    </location>
</feature>
<feature type="compositionally biased region" description="Basic residues" evidence="7">
    <location>
        <begin position="337"/>
        <end position="363"/>
    </location>
</feature>
<sequence length="485" mass="55931">MAVKSKKQQQQQQEGKKGKKKAMKAKGKKPAEPLVALEKQTKKKYGSRSKKKNIRKHTEILLSAVETHRDEVSHEMRTGGLVHEAPDEALFAEMVTPMGDTPQVGRKFKARQKAEELRTRYHPSSNKFIKAVRTVKPTRSKAARKPGSSASGSTGITGSAAPAADAKQKNKNKNKKKQEEATQVQEGSTADEPVFDIWASEEHTPKLKQSKSQRKGPETVLNQQAVERPLQGQSYNPEYDAHRKLIAAAAATEILADRRQARLQRRAPRAANVNPAAAQRDQMVQVARDLERQRREAAGEDRDDDSDEGEEGDGDSGLEVPEPGMERTKKVTERKTKAQRNRQLRHERRMRRQQARKRHRLRMRQYSQLKPISKALDEQDERYRRRREHRQRSALDRLARPRRLSKFQIKQPPLPVKLTDELTPSLRQMKPEGNVFRERIFSMVRRNIIEYREKSKRTIRRKRKSYENRAHKNFAHAFDSKLESL</sequence>
<feature type="region of interest" description="Disordered" evidence="7">
    <location>
        <begin position="97"/>
        <end position="237"/>
    </location>
</feature>
<dbReference type="Pfam" id="PF07767">
    <property type="entry name" value="Nop53"/>
    <property type="match status" value="1"/>
</dbReference>
<dbReference type="OrthoDB" id="5072at2759"/>
<feature type="compositionally biased region" description="Polar residues" evidence="7">
    <location>
        <begin position="220"/>
        <end position="236"/>
    </location>
</feature>
<dbReference type="GO" id="GO:0005654">
    <property type="term" value="C:nucleoplasm"/>
    <property type="evidence" value="ECO:0007669"/>
    <property type="project" value="UniProtKB-SubCell"/>
</dbReference>
<comment type="similarity">
    <text evidence="3">Belongs to the NOP53 family.</text>
</comment>
<feature type="compositionally biased region" description="Basic residues" evidence="7">
    <location>
        <begin position="17"/>
        <end position="28"/>
    </location>
</feature>
<dbReference type="GO" id="GO:0005730">
    <property type="term" value="C:nucleolus"/>
    <property type="evidence" value="ECO:0007669"/>
    <property type="project" value="UniProtKB-SubCell"/>
</dbReference>
<dbReference type="KEGG" id="sre:PTSG_05801"/>
<dbReference type="PANTHER" id="PTHR14211">
    <property type="entry name" value="GLIOMA SUPPRESSOR CANDIDATE REGION GENE 2"/>
    <property type="match status" value="1"/>
</dbReference>
<keyword evidence="5" id="KW-0690">Ribosome biogenesis</keyword>
<feature type="compositionally biased region" description="Basic and acidic residues" evidence="7">
    <location>
        <begin position="288"/>
        <end position="300"/>
    </location>
</feature>
<evidence type="ECO:0000256" key="6">
    <source>
        <dbReference type="ARBA" id="ARBA00023242"/>
    </source>
</evidence>
<dbReference type="FunCoup" id="F2UCU1">
    <property type="interactions" value="1584"/>
</dbReference>
<feature type="region of interest" description="Disordered" evidence="7">
    <location>
        <begin position="1"/>
        <end position="56"/>
    </location>
</feature>
<reference evidence="8" key="1">
    <citation type="submission" date="2009-08" db="EMBL/GenBank/DDBJ databases">
        <title>Annotation of Salpingoeca rosetta.</title>
        <authorList>
            <consortium name="The Broad Institute Genome Sequencing Platform"/>
            <person name="Russ C."/>
            <person name="Cuomo C."/>
            <person name="Burger G."/>
            <person name="Gray M.W."/>
            <person name="Holland P.W.H."/>
            <person name="King N."/>
            <person name="Lang F.B.F."/>
            <person name="Roger A.J."/>
            <person name="Ruiz-Trillo I."/>
            <person name="Young S.K."/>
            <person name="Zeng Q."/>
            <person name="Gargeya S."/>
            <person name="Alvarado L."/>
            <person name="Berlin A."/>
            <person name="Chapman S.B."/>
            <person name="Chen Z."/>
            <person name="Freedman E."/>
            <person name="Gellesch M."/>
            <person name="Goldberg J."/>
            <person name="Griggs A."/>
            <person name="Gujja S."/>
            <person name="Heilman E."/>
            <person name="Heiman D."/>
            <person name="Howarth C."/>
            <person name="Mehta T."/>
            <person name="Neiman D."/>
            <person name="Pearson M."/>
            <person name="Roberts A."/>
            <person name="Saif S."/>
            <person name="Shea T."/>
            <person name="Shenoy N."/>
            <person name="Sisk P."/>
            <person name="Stolte C."/>
            <person name="Sykes S."/>
            <person name="White J."/>
            <person name="Yandava C."/>
            <person name="Haas B."/>
            <person name="Nusbaum C."/>
            <person name="Birren B."/>
        </authorList>
    </citation>
    <scope>NUCLEOTIDE SEQUENCE [LARGE SCALE GENOMIC DNA]</scope>
    <source>
        <strain evidence="8">ATCC 50818</strain>
    </source>
</reference>
<evidence type="ECO:0000313" key="8">
    <source>
        <dbReference type="EMBL" id="EGD74436.1"/>
    </source>
</evidence>
<gene>
    <name evidence="8" type="ORF">PTSG_05801</name>
</gene>
<dbReference type="STRING" id="946362.F2UCU1"/>
<dbReference type="AlphaFoldDB" id="F2UCU1"/>
<evidence type="ECO:0000256" key="5">
    <source>
        <dbReference type="ARBA" id="ARBA00022517"/>
    </source>
</evidence>
<proteinExistence type="inferred from homology"/>
<evidence type="ECO:0000313" key="9">
    <source>
        <dbReference type="Proteomes" id="UP000007799"/>
    </source>
</evidence>
<dbReference type="GO" id="GO:0006364">
    <property type="term" value="P:rRNA processing"/>
    <property type="evidence" value="ECO:0007669"/>
    <property type="project" value="TreeGrafter"/>
</dbReference>
<dbReference type="InterPro" id="IPR011687">
    <property type="entry name" value="Nop53/GLTSCR2"/>
</dbReference>
<dbReference type="InParanoid" id="F2UCU1"/>
<dbReference type="PIRSF" id="PIRSF017302">
    <property type="entry name" value="Gltscr2"/>
    <property type="match status" value="1"/>
</dbReference>
<name>F2UCU1_SALR5</name>
<keyword evidence="6" id="KW-0539">Nucleus</keyword>
<dbReference type="GO" id="GO:0008097">
    <property type="term" value="F:5S rRNA binding"/>
    <property type="evidence" value="ECO:0007669"/>
    <property type="project" value="TreeGrafter"/>
</dbReference>
<evidence type="ECO:0000256" key="2">
    <source>
        <dbReference type="ARBA" id="ARBA00004642"/>
    </source>
</evidence>
<feature type="compositionally biased region" description="Low complexity" evidence="7">
    <location>
        <begin position="269"/>
        <end position="280"/>
    </location>
</feature>
<dbReference type="EMBL" id="GL832969">
    <property type="protein sequence ID" value="EGD74436.1"/>
    <property type="molecule type" value="Genomic_DNA"/>
</dbReference>
<evidence type="ECO:0000256" key="7">
    <source>
        <dbReference type="SAM" id="MobiDB-lite"/>
    </source>
</evidence>
<dbReference type="PANTHER" id="PTHR14211:SF7">
    <property type="entry name" value="RIBOSOME BIOGENESIS PROTEIN NOP53"/>
    <property type="match status" value="1"/>
</dbReference>